<accession>A0A162CWL3</accession>
<dbReference type="PANTHER" id="PTHR43221:SF1">
    <property type="entry name" value="PROTEASE HTPX"/>
    <property type="match status" value="1"/>
</dbReference>
<proteinExistence type="inferred from homology"/>
<evidence type="ECO:0000256" key="7">
    <source>
        <dbReference type="ARBA" id="ARBA00022833"/>
    </source>
</evidence>
<evidence type="ECO:0000256" key="10">
    <source>
        <dbReference type="ARBA" id="ARBA00023136"/>
    </source>
</evidence>
<evidence type="ECO:0000259" key="14">
    <source>
        <dbReference type="Pfam" id="PF01435"/>
    </source>
</evidence>
<keyword evidence="4 13" id="KW-0812">Transmembrane</keyword>
<dbReference type="AlphaFoldDB" id="A0A162CWL3"/>
<comment type="cofactor">
    <cofactor evidence="11">
        <name>Zn(2+)</name>
        <dbReference type="ChEBI" id="CHEBI:29105"/>
    </cofactor>
    <text evidence="11">Binds 1 zinc ion per subunit.</text>
</comment>
<evidence type="ECO:0000256" key="8">
    <source>
        <dbReference type="ARBA" id="ARBA00022989"/>
    </source>
</evidence>
<comment type="subcellular location">
    <subcellularLocation>
        <location evidence="1">Cell membrane</location>
        <topology evidence="1">Multi-pass membrane protein</topology>
    </subcellularLocation>
</comment>
<evidence type="ECO:0000256" key="11">
    <source>
        <dbReference type="RuleBase" id="RU003983"/>
    </source>
</evidence>
<keyword evidence="2" id="KW-1003">Cell membrane</keyword>
<dbReference type="STRING" id="1642818.AWE51_01470"/>
<dbReference type="GO" id="GO:0004222">
    <property type="term" value="F:metalloendopeptidase activity"/>
    <property type="evidence" value="ECO:0007669"/>
    <property type="project" value="InterPro"/>
</dbReference>
<dbReference type="EMBL" id="LQRT01000002">
    <property type="protein sequence ID" value="KZS42139.1"/>
    <property type="molecule type" value="Genomic_DNA"/>
</dbReference>
<evidence type="ECO:0000256" key="4">
    <source>
        <dbReference type="ARBA" id="ARBA00022692"/>
    </source>
</evidence>
<dbReference type="GO" id="GO:0005886">
    <property type="term" value="C:plasma membrane"/>
    <property type="evidence" value="ECO:0007669"/>
    <property type="project" value="UniProtKB-SubCell"/>
</dbReference>
<evidence type="ECO:0000313" key="15">
    <source>
        <dbReference type="EMBL" id="KZS42139.1"/>
    </source>
</evidence>
<evidence type="ECO:0000256" key="12">
    <source>
        <dbReference type="SAM" id="MobiDB-lite"/>
    </source>
</evidence>
<dbReference type="PANTHER" id="PTHR43221">
    <property type="entry name" value="PROTEASE HTPX"/>
    <property type="match status" value="1"/>
</dbReference>
<keyword evidence="10 13" id="KW-0472">Membrane</keyword>
<feature type="domain" description="Peptidase M48" evidence="14">
    <location>
        <begin position="157"/>
        <end position="234"/>
    </location>
</feature>
<reference evidence="15 16" key="1">
    <citation type="submission" date="2016-01" db="EMBL/GenBank/DDBJ databases">
        <title>The draft genome sequence of Aquimarina sp. RZW4-3-2.</title>
        <authorList>
            <person name="Wang Y."/>
        </authorList>
    </citation>
    <scope>NUCLEOTIDE SEQUENCE [LARGE SCALE GENOMIC DNA]</scope>
    <source>
        <strain evidence="15 16">RZW4-3-2</strain>
    </source>
</reference>
<protein>
    <recommendedName>
        <fullName evidence="14">Peptidase M48 domain-containing protein</fullName>
    </recommendedName>
</protein>
<dbReference type="CDD" id="cd07325">
    <property type="entry name" value="M48_Ste24p_like"/>
    <property type="match status" value="1"/>
</dbReference>
<keyword evidence="6 11" id="KW-0378">Hydrolase</keyword>
<dbReference type="GO" id="GO:0046872">
    <property type="term" value="F:metal ion binding"/>
    <property type="evidence" value="ECO:0007669"/>
    <property type="project" value="UniProtKB-KW"/>
</dbReference>
<dbReference type="Proteomes" id="UP000076715">
    <property type="component" value="Unassembled WGS sequence"/>
</dbReference>
<evidence type="ECO:0000256" key="1">
    <source>
        <dbReference type="ARBA" id="ARBA00004651"/>
    </source>
</evidence>
<evidence type="ECO:0000256" key="6">
    <source>
        <dbReference type="ARBA" id="ARBA00022801"/>
    </source>
</evidence>
<evidence type="ECO:0000256" key="9">
    <source>
        <dbReference type="ARBA" id="ARBA00023049"/>
    </source>
</evidence>
<dbReference type="InterPro" id="IPR001915">
    <property type="entry name" value="Peptidase_M48"/>
</dbReference>
<dbReference type="RefSeq" id="WP_066309308.1">
    <property type="nucleotide sequence ID" value="NZ_LQRT01000002.1"/>
</dbReference>
<name>A0A162CWL3_9FLAO</name>
<keyword evidence="8 13" id="KW-1133">Transmembrane helix</keyword>
<feature type="compositionally biased region" description="Basic and acidic residues" evidence="12">
    <location>
        <begin position="274"/>
        <end position="294"/>
    </location>
</feature>
<keyword evidence="16" id="KW-1185">Reference proteome</keyword>
<keyword evidence="7 11" id="KW-0862">Zinc</keyword>
<comment type="caution">
    <text evidence="15">The sequence shown here is derived from an EMBL/GenBank/DDBJ whole genome shotgun (WGS) entry which is preliminary data.</text>
</comment>
<evidence type="ECO:0000256" key="13">
    <source>
        <dbReference type="SAM" id="Phobius"/>
    </source>
</evidence>
<comment type="similarity">
    <text evidence="11">Belongs to the peptidase M48 family.</text>
</comment>
<feature type="transmembrane region" description="Helical" evidence="13">
    <location>
        <begin position="14"/>
        <end position="32"/>
    </location>
</feature>
<dbReference type="GO" id="GO:0006508">
    <property type="term" value="P:proteolysis"/>
    <property type="evidence" value="ECO:0007669"/>
    <property type="project" value="UniProtKB-KW"/>
</dbReference>
<dbReference type="Pfam" id="PF01435">
    <property type="entry name" value="Peptidase_M48"/>
    <property type="match status" value="2"/>
</dbReference>
<keyword evidence="3 11" id="KW-0645">Protease</keyword>
<feature type="region of interest" description="Disordered" evidence="12">
    <location>
        <begin position="269"/>
        <end position="294"/>
    </location>
</feature>
<feature type="transmembrane region" description="Helical" evidence="13">
    <location>
        <begin position="38"/>
        <end position="55"/>
    </location>
</feature>
<dbReference type="InterPro" id="IPR050083">
    <property type="entry name" value="HtpX_protease"/>
</dbReference>
<gene>
    <name evidence="15" type="ORF">AWE51_01470</name>
</gene>
<dbReference type="OrthoDB" id="9810445at2"/>
<keyword evidence="5" id="KW-0479">Metal-binding</keyword>
<evidence type="ECO:0000313" key="16">
    <source>
        <dbReference type="Proteomes" id="UP000076715"/>
    </source>
</evidence>
<evidence type="ECO:0000256" key="2">
    <source>
        <dbReference type="ARBA" id="ARBA00022475"/>
    </source>
</evidence>
<dbReference type="Gene3D" id="3.30.2010.10">
    <property type="entry name" value="Metalloproteases ('zincins'), catalytic domain"/>
    <property type="match status" value="1"/>
</dbReference>
<keyword evidence="9 11" id="KW-0482">Metalloprotease</keyword>
<evidence type="ECO:0000256" key="3">
    <source>
        <dbReference type="ARBA" id="ARBA00022670"/>
    </source>
</evidence>
<organism evidence="15 16">
    <name type="scientific">Aquimarina aggregata</name>
    <dbReference type="NCBI Taxonomy" id="1642818"/>
    <lineage>
        <taxon>Bacteria</taxon>
        <taxon>Pseudomonadati</taxon>
        <taxon>Bacteroidota</taxon>
        <taxon>Flavobacteriia</taxon>
        <taxon>Flavobacteriales</taxon>
        <taxon>Flavobacteriaceae</taxon>
        <taxon>Aquimarina</taxon>
    </lineage>
</organism>
<feature type="domain" description="Peptidase M48" evidence="14">
    <location>
        <begin position="67"/>
        <end position="151"/>
    </location>
</feature>
<evidence type="ECO:0000256" key="5">
    <source>
        <dbReference type="ARBA" id="ARBA00022723"/>
    </source>
</evidence>
<sequence length="294" mass="33845">MEKITVKVHKKEKFYYNLMIVFTILLCIPGLLFLPYLLLVGIFILISTGLFIGYIKGSAVRVSKDQFSDLYDIVTDQCQKLAIKKAPEIYIVESGGLLNAMATKFVGANYLIIYSDLYEVILDGRKDIVEFIIAHELCHVKRNHVYKKMYVFPSLLVPFLAQAYSRACEYTCDSVGYTISPRGAVDGIKLLASGKRLYNKMDTKAYTKQIEITDSFWVWLSEKLSTHPHLSKRITPEMLRVNFNSFRYSDNKRTKIDTAKPEIQQINETTSEVQEVKTENKSKGDDHQRFMPKF</sequence>